<proteinExistence type="inferred from homology"/>
<evidence type="ECO:0000256" key="9">
    <source>
        <dbReference type="SAM" id="MobiDB-lite"/>
    </source>
</evidence>
<dbReference type="SUPFAM" id="SSF110324">
    <property type="entry name" value="Ribosomal L27 protein-like"/>
    <property type="match status" value="1"/>
</dbReference>
<dbReference type="Gene3D" id="2.40.50.100">
    <property type="match status" value="1"/>
</dbReference>
<evidence type="ECO:0000256" key="5">
    <source>
        <dbReference type="ARBA" id="ARBA00023128"/>
    </source>
</evidence>
<comment type="similarity">
    <text evidence="2">Belongs to the bacterial ribosomal protein bL27 family.</text>
</comment>
<reference evidence="10" key="1">
    <citation type="submission" date="2020-11" db="EMBL/GenBank/DDBJ databases">
        <authorList>
            <person name="Tran Van P."/>
        </authorList>
    </citation>
    <scope>NUCLEOTIDE SEQUENCE</scope>
</reference>
<keyword evidence="3" id="KW-0809">Transit peptide</keyword>
<evidence type="ECO:0000256" key="8">
    <source>
        <dbReference type="ARBA" id="ARBA00076963"/>
    </source>
</evidence>
<dbReference type="PANTHER" id="PTHR15893:SF0">
    <property type="entry name" value="LARGE RIBOSOMAL SUBUNIT PROTEIN BL27M"/>
    <property type="match status" value="1"/>
</dbReference>
<evidence type="ECO:0000256" key="7">
    <source>
        <dbReference type="ARBA" id="ARBA00035267"/>
    </source>
</evidence>
<keyword evidence="4" id="KW-0689">Ribosomal protein</keyword>
<organism evidence="10">
    <name type="scientific">Timema californicum</name>
    <name type="common">California timema</name>
    <name type="synonym">Walking stick</name>
    <dbReference type="NCBI Taxonomy" id="61474"/>
    <lineage>
        <taxon>Eukaryota</taxon>
        <taxon>Metazoa</taxon>
        <taxon>Ecdysozoa</taxon>
        <taxon>Arthropoda</taxon>
        <taxon>Hexapoda</taxon>
        <taxon>Insecta</taxon>
        <taxon>Pterygota</taxon>
        <taxon>Neoptera</taxon>
        <taxon>Polyneoptera</taxon>
        <taxon>Phasmatodea</taxon>
        <taxon>Timematodea</taxon>
        <taxon>Timematoidea</taxon>
        <taxon>Timematidae</taxon>
        <taxon>Timema</taxon>
    </lineage>
</organism>
<keyword evidence="5" id="KW-0496">Mitochondrion</keyword>
<evidence type="ECO:0000256" key="3">
    <source>
        <dbReference type="ARBA" id="ARBA00022946"/>
    </source>
</evidence>
<protein>
    <recommendedName>
        <fullName evidence="7">Large ribosomal subunit protein bL27m</fullName>
    </recommendedName>
    <alternativeName>
        <fullName evidence="8">39S ribosomal protein L27, mitochondrial</fullName>
    </alternativeName>
</protein>
<name>A0A7R9JA26_TIMCA</name>
<dbReference type="PANTHER" id="PTHR15893">
    <property type="entry name" value="RIBOSOMAL PROTEIN L27"/>
    <property type="match status" value="1"/>
</dbReference>
<evidence type="ECO:0000256" key="1">
    <source>
        <dbReference type="ARBA" id="ARBA00004173"/>
    </source>
</evidence>
<dbReference type="GO" id="GO:0005743">
    <property type="term" value="C:mitochondrial inner membrane"/>
    <property type="evidence" value="ECO:0007669"/>
    <property type="project" value="UniProtKB-ARBA"/>
</dbReference>
<evidence type="ECO:0000256" key="2">
    <source>
        <dbReference type="ARBA" id="ARBA00010797"/>
    </source>
</evidence>
<dbReference type="GO" id="GO:0005762">
    <property type="term" value="C:mitochondrial large ribosomal subunit"/>
    <property type="evidence" value="ECO:0007669"/>
    <property type="project" value="TreeGrafter"/>
</dbReference>
<dbReference type="EMBL" id="OE183090">
    <property type="protein sequence ID" value="CAD7575305.1"/>
    <property type="molecule type" value="Genomic_DNA"/>
</dbReference>
<keyword evidence="6" id="KW-0687">Ribonucleoprotein</keyword>
<evidence type="ECO:0000256" key="4">
    <source>
        <dbReference type="ARBA" id="ARBA00022980"/>
    </source>
</evidence>
<evidence type="ECO:0000256" key="6">
    <source>
        <dbReference type="ARBA" id="ARBA00023274"/>
    </source>
</evidence>
<sequence length="215" mass="24136">MIQPNVELEEVNPHLSGGRVENHLGKTTPSSPDRDSNLDLPVLSSRAQHDKRLANVLVVLSSTAEDGEIEVRISGGLFKNMVFYEHHFGVYMEGSVRWASKKTSGSTRNQKGHARPKHRGVRVQDGHYVQAGTLLAVQLKLRFHPGLNVGLGGNGMLYAKEAGRVMVTCEKIDPNWNHNWVQKVYGERRDQTIFKKFFNVIAEPQVGRFKLIDTI</sequence>
<accession>A0A7R9JA26</accession>
<dbReference type="Pfam" id="PF01016">
    <property type="entry name" value="Ribosomal_L27"/>
    <property type="match status" value="1"/>
</dbReference>
<dbReference type="FunFam" id="2.40.50.100:FF:000031">
    <property type="entry name" value="39S ribosomal protein L27, mitochondrial"/>
    <property type="match status" value="1"/>
</dbReference>
<evidence type="ECO:0000313" key="10">
    <source>
        <dbReference type="EMBL" id="CAD7575305.1"/>
    </source>
</evidence>
<comment type="subcellular location">
    <subcellularLocation>
        <location evidence="1">Mitochondrion</location>
    </subcellularLocation>
</comment>
<feature type="region of interest" description="Disordered" evidence="9">
    <location>
        <begin position="13"/>
        <end position="40"/>
    </location>
</feature>
<gene>
    <name evidence="10" type="ORF">TCMB3V08_LOCUS7901</name>
</gene>
<dbReference type="InterPro" id="IPR001684">
    <property type="entry name" value="Ribosomal_bL27"/>
</dbReference>
<dbReference type="GO" id="GO:0006412">
    <property type="term" value="P:translation"/>
    <property type="evidence" value="ECO:0007669"/>
    <property type="project" value="InterPro"/>
</dbReference>
<dbReference type="AlphaFoldDB" id="A0A7R9JA26"/>
<dbReference type="GO" id="GO:0003735">
    <property type="term" value="F:structural constituent of ribosome"/>
    <property type="evidence" value="ECO:0007669"/>
    <property type="project" value="InterPro"/>
</dbReference>